<dbReference type="GO" id="GO:1990904">
    <property type="term" value="C:ribonucleoprotein complex"/>
    <property type="evidence" value="ECO:0007669"/>
    <property type="project" value="UniProtKB-KW"/>
</dbReference>
<evidence type="ECO:0000256" key="4">
    <source>
        <dbReference type="ARBA" id="ARBA00023274"/>
    </source>
</evidence>
<dbReference type="AlphaFoldDB" id="A0ABD3V833"/>
<dbReference type="Proteomes" id="UP001634394">
    <property type="component" value="Unassembled WGS sequence"/>
</dbReference>
<comment type="caution">
    <text evidence="8">The sequence shown here is derived from an EMBL/GenBank/DDBJ whole genome shotgun (WGS) entry which is preliminary data.</text>
</comment>
<dbReference type="GO" id="GO:0022626">
    <property type="term" value="C:cytosolic ribosome"/>
    <property type="evidence" value="ECO:0007669"/>
    <property type="project" value="UniProtKB-ARBA"/>
</dbReference>
<evidence type="ECO:0000256" key="7">
    <source>
        <dbReference type="SAM" id="MobiDB-lite"/>
    </source>
</evidence>
<keyword evidence="4" id="KW-0687">Ribonucleoprotein</keyword>
<evidence type="ECO:0000313" key="9">
    <source>
        <dbReference type="Proteomes" id="UP001634394"/>
    </source>
</evidence>
<dbReference type="InterPro" id="IPR027534">
    <property type="entry name" value="Ribosomal_P1/P2"/>
</dbReference>
<evidence type="ECO:0000256" key="5">
    <source>
        <dbReference type="ARBA" id="ARBA00035301"/>
    </source>
</evidence>
<name>A0ABD3V833_SINWO</name>
<dbReference type="Pfam" id="PF00428">
    <property type="entry name" value="Ribosomal_60s"/>
    <property type="match status" value="1"/>
</dbReference>
<dbReference type="CDD" id="cd05833">
    <property type="entry name" value="Ribosomal_P2"/>
    <property type="match status" value="1"/>
</dbReference>
<feature type="compositionally biased region" description="Basic and acidic residues" evidence="7">
    <location>
        <begin position="91"/>
        <end position="104"/>
    </location>
</feature>
<dbReference type="PANTHER" id="PTHR21141">
    <property type="entry name" value="60S ACIDIC RIBOSOMAL PROTEIN FAMILY MEMBER"/>
    <property type="match status" value="1"/>
</dbReference>
<dbReference type="HAMAP" id="MF_01478">
    <property type="entry name" value="Ribosomal_L12_arch"/>
    <property type="match status" value="1"/>
</dbReference>
<protein>
    <recommendedName>
        <fullName evidence="5">Large ribosomal subunit protein P2</fullName>
    </recommendedName>
    <alternativeName>
        <fullName evidence="6">60S acidic ribosomal protein P2</fullName>
    </alternativeName>
</protein>
<evidence type="ECO:0000256" key="2">
    <source>
        <dbReference type="ARBA" id="ARBA00005436"/>
    </source>
</evidence>
<evidence type="ECO:0000256" key="6">
    <source>
        <dbReference type="ARBA" id="ARBA00035443"/>
    </source>
</evidence>
<keyword evidence="9" id="KW-1185">Reference proteome</keyword>
<evidence type="ECO:0000256" key="3">
    <source>
        <dbReference type="ARBA" id="ARBA00022980"/>
    </source>
</evidence>
<feature type="region of interest" description="Disordered" evidence="7">
    <location>
        <begin position="75"/>
        <end position="117"/>
    </location>
</feature>
<proteinExistence type="inferred from homology"/>
<evidence type="ECO:0000256" key="1">
    <source>
        <dbReference type="ARBA" id="ARBA00003362"/>
    </source>
</evidence>
<comment type="similarity">
    <text evidence="2">Belongs to the eukaryotic ribosomal protein P1/P2 family.</text>
</comment>
<sequence>MRYVAAYLLATLGGNNSPSQKDLEKILSSVGIECESDKVNKIISELKGKNIEELIAEGSRKLASVPSGGAVAVSAAAGGGGAAPAATSAPAKEEKKEEKKKEESDQSDEDMGFGLFD</sequence>
<reference evidence="8 9" key="1">
    <citation type="submission" date="2024-11" db="EMBL/GenBank/DDBJ databases">
        <title>Chromosome-level genome assembly of the freshwater bivalve Anodonta woodiana.</title>
        <authorList>
            <person name="Chen X."/>
        </authorList>
    </citation>
    <scope>NUCLEOTIDE SEQUENCE [LARGE SCALE GENOMIC DNA]</scope>
    <source>
        <strain evidence="8">MN2024</strain>
        <tissue evidence="8">Gills</tissue>
    </source>
</reference>
<comment type="function">
    <text evidence="1">Plays an important role in the elongation step of protein synthesis.</text>
</comment>
<dbReference type="FunFam" id="1.10.10.1410:FF:000002">
    <property type="entry name" value="60S acidic ribosomal protein P2"/>
    <property type="match status" value="1"/>
</dbReference>
<accession>A0ABD3V833</accession>
<dbReference type="EMBL" id="JBJQND010000013">
    <property type="protein sequence ID" value="KAL3856705.1"/>
    <property type="molecule type" value="Genomic_DNA"/>
</dbReference>
<keyword evidence="3" id="KW-0689">Ribosomal protein</keyword>
<gene>
    <name evidence="8" type="ORF">ACJMK2_011428</name>
</gene>
<dbReference type="InterPro" id="IPR038716">
    <property type="entry name" value="P1/P2_N_sf"/>
</dbReference>
<organism evidence="8 9">
    <name type="scientific">Sinanodonta woodiana</name>
    <name type="common">Chinese pond mussel</name>
    <name type="synonym">Anodonta woodiana</name>
    <dbReference type="NCBI Taxonomy" id="1069815"/>
    <lineage>
        <taxon>Eukaryota</taxon>
        <taxon>Metazoa</taxon>
        <taxon>Spiralia</taxon>
        <taxon>Lophotrochozoa</taxon>
        <taxon>Mollusca</taxon>
        <taxon>Bivalvia</taxon>
        <taxon>Autobranchia</taxon>
        <taxon>Heteroconchia</taxon>
        <taxon>Palaeoheterodonta</taxon>
        <taxon>Unionida</taxon>
        <taxon>Unionoidea</taxon>
        <taxon>Unionidae</taxon>
        <taxon>Unioninae</taxon>
        <taxon>Sinanodonta</taxon>
    </lineage>
</organism>
<dbReference type="Gene3D" id="1.10.10.1410">
    <property type="match status" value="1"/>
</dbReference>
<evidence type="ECO:0000313" key="8">
    <source>
        <dbReference type="EMBL" id="KAL3856705.1"/>
    </source>
</evidence>
<dbReference type="InterPro" id="IPR044076">
    <property type="entry name" value="Ribosomal_P2"/>
</dbReference>
<dbReference type="PANTHER" id="PTHR21141:SF5">
    <property type="entry name" value="LARGE RIBOSOMAL SUBUNIT PROTEIN P2"/>
    <property type="match status" value="1"/>
</dbReference>